<gene>
    <name evidence="2" type="ORF">PLXY2_LOCUS9193</name>
</gene>
<organism evidence="2 3">
    <name type="scientific">Plutella xylostella</name>
    <name type="common">Diamondback moth</name>
    <name type="synonym">Plutella maculipennis</name>
    <dbReference type="NCBI Taxonomy" id="51655"/>
    <lineage>
        <taxon>Eukaryota</taxon>
        <taxon>Metazoa</taxon>
        <taxon>Ecdysozoa</taxon>
        <taxon>Arthropoda</taxon>
        <taxon>Hexapoda</taxon>
        <taxon>Insecta</taxon>
        <taxon>Pterygota</taxon>
        <taxon>Neoptera</taxon>
        <taxon>Endopterygota</taxon>
        <taxon>Lepidoptera</taxon>
        <taxon>Glossata</taxon>
        <taxon>Ditrysia</taxon>
        <taxon>Yponomeutoidea</taxon>
        <taxon>Plutellidae</taxon>
        <taxon>Plutella</taxon>
    </lineage>
</organism>
<evidence type="ECO:0000313" key="3">
    <source>
        <dbReference type="Proteomes" id="UP000653454"/>
    </source>
</evidence>
<dbReference type="EMBL" id="CAJHNJ030000035">
    <property type="protein sequence ID" value="CAG9128161.1"/>
    <property type="molecule type" value="Genomic_DNA"/>
</dbReference>
<keyword evidence="3" id="KW-1185">Reference proteome</keyword>
<evidence type="ECO:0000313" key="2">
    <source>
        <dbReference type="EMBL" id="CAG9128161.1"/>
    </source>
</evidence>
<protein>
    <submittedName>
        <fullName evidence="2">(diamondback moth) hypothetical protein</fullName>
    </submittedName>
</protein>
<proteinExistence type="predicted"/>
<sequence length="98" mass="11201">MRCLTSGRVLGSTRHAYELRSRTLATGISDIKHIRIGLQTTKCQSTETVTAKADDYCIRLRLRTKREVDTSSRSPDVRRSARTGCQDEERRNLMEDLT</sequence>
<feature type="region of interest" description="Disordered" evidence="1">
    <location>
        <begin position="66"/>
        <end position="98"/>
    </location>
</feature>
<accession>A0A8S4FLG7</accession>
<comment type="caution">
    <text evidence="2">The sequence shown here is derived from an EMBL/GenBank/DDBJ whole genome shotgun (WGS) entry which is preliminary data.</text>
</comment>
<evidence type="ECO:0000256" key="1">
    <source>
        <dbReference type="SAM" id="MobiDB-lite"/>
    </source>
</evidence>
<dbReference type="AlphaFoldDB" id="A0A8S4FLG7"/>
<name>A0A8S4FLG7_PLUXY</name>
<reference evidence="2" key="1">
    <citation type="submission" date="2020-11" db="EMBL/GenBank/DDBJ databases">
        <authorList>
            <person name="Whiteford S."/>
        </authorList>
    </citation>
    <scope>NUCLEOTIDE SEQUENCE</scope>
</reference>
<dbReference type="Proteomes" id="UP000653454">
    <property type="component" value="Unassembled WGS sequence"/>
</dbReference>